<dbReference type="EMBL" id="CP150484">
    <property type="protein sequence ID" value="WYW18908.1"/>
    <property type="molecule type" value="Genomic_DNA"/>
</dbReference>
<gene>
    <name evidence="1" type="ORF">LCL61_25520</name>
</gene>
<proteinExistence type="predicted"/>
<evidence type="ECO:0000313" key="1">
    <source>
        <dbReference type="EMBL" id="WYW18908.1"/>
    </source>
</evidence>
<reference evidence="1" key="1">
    <citation type="submission" date="2023-10" db="EMBL/GenBank/DDBJ databases">
        <title>Whole genome sequencing of actinobacterial strain Amycolatopsis sp. (BCA-696) identifies the underlying plant growth-promoting genes.</title>
        <authorList>
            <person name="Gandham P."/>
            <person name="Vadla N."/>
            <person name="Saji A."/>
            <person name="Srinivas V."/>
            <person name="Ruperao P."/>
            <person name="Selvanayagam S."/>
            <person name="Saxena R.K."/>
            <person name="Rathore A."/>
            <person name="Gopalakrishnan S."/>
            <person name="Thakur V."/>
        </authorList>
    </citation>
    <scope>NUCLEOTIDE SEQUENCE</scope>
    <source>
        <strain evidence="1">BCA-696</strain>
    </source>
</reference>
<protein>
    <submittedName>
        <fullName evidence="1">Uncharacterized protein</fullName>
    </submittedName>
</protein>
<dbReference type="Proteomes" id="UP001456344">
    <property type="component" value="Chromosome"/>
</dbReference>
<accession>A0ACD5BI15</accession>
<sequence length="41" mass="4021">MTVAMSGPSGSAGCRSPAATGHEARAAELAAWESSSRSTAL</sequence>
<keyword evidence="2" id="KW-1185">Reference proteome</keyword>
<name>A0ACD5BI15_9PSEU</name>
<organism evidence="1 2">
    <name type="scientific">Amycolatopsis coloradensis</name>
    <dbReference type="NCBI Taxonomy" id="76021"/>
    <lineage>
        <taxon>Bacteria</taxon>
        <taxon>Bacillati</taxon>
        <taxon>Actinomycetota</taxon>
        <taxon>Actinomycetes</taxon>
        <taxon>Pseudonocardiales</taxon>
        <taxon>Pseudonocardiaceae</taxon>
        <taxon>Amycolatopsis</taxon>
    </lineage>
</organism>
<evidence type="ECO:0000313" key="2">
    <source>
        <dbReference type="Proteomes" id="UP001456344"/>
    </source>
</evidence>